<evidence type="ECO:0000313" key="1">
    <source>
        <dbReference type="WBParaSite" id="ECPE_0001255301-mRNA-1"/>
    </source>
</evidence>
<dbReference type="AlphaFoldDB" id="A0A183AZY2"/>
<protein>
    <submittedName>
        <fullName evidence="1">Glyco_transf_28 domain-containing protein</fullName>
    </submittedName>
</protein>
<reference evidence="1" key="1">
    <citation type="submission" date="2016-06" db="UniProtKB">
        <authorList>
            <consortium name="WormBaseParasite"/>
        </authorList>
    </citation>
    <scope>IDENTIFICATION</scope>
</reference>
<name>A0A183AZY2_9TREM</name>
<organism evidence="1">
    <name type="scientific">Echinostoma caproni</name>
    <dbReference type="NCBI Taxonomy" id="27848"/>
    <lineage>
        <taxon>Eukaryota</taxon>
        <taxon>Metazoa</taxon>
        <taxon>Spiralia</taxon>
        <taxon>Lophotrochozoa</taxon>
        <taxon>Platyhelminthes</taxon>
        <taxon>Trematoda</taxon>
        <taxon>Digenea</taxon>
        <taxon>Plagiorchiida</taxon>
        <taxon>Echinostomata</taxon>
        <taxon>Echinostomatoidea</taxon>
        <taxon>Echinostomatidae</taxon>
        <taxon>Echinostoma</taxon>
    </lineage>
</organism>
<accession>A0A183AZY2</accession>
<sequence length="154" mass="16759">LNSNSSSKFEENGVPTVAADWEVIDHPGGIRRHSRVLPSFLVNLMADDVWKQAVQARREASRRQCTHQLGLINRTSQPPVYNGNCPGITIIVGGAEVSPMNQQLHSTVAMQLASWLIREDVDRVCILKGGLPALLALPTGADLLVYPAPYSVAH</sequence>
<dbReference type="WBParaSite" id="ECPE_0001255301-mRNA-1">
    <property type="protein sequence ID" value="ECPE_0001255301-mRNA-1"/>
    <property type="gene ID" value="ECPE_0001255301"/>
</dbReference>
<proteinExistence type="predicted"/>